<dbReference type="Proteomes" id="UP000324222">
    <property type="component" value="Unassembled WGS sequence"/>
</dbReference>
<feature type="region of interest" description="Disordered" evidence="1">
    <location>
        <begin position="96"/>
        <end position="119"/>
    </location>
</feature>
<proteinExistence type="predicted"/>
<evidence type="ECO:0000313" key="2">
    <source>
        <dbReference type="EMBL" id="MPC63835.1"/>
    </source>
</evidence>
<gene>
    <name evidence="2" type="ORF">E2C01_057941</name>
</gene>
<sequence length="242" mass="27023">MRFAVVAEREMNKGLDSPFTRGYRDRKGISSVGWHAGSPPHAGRGRGNSASAVANQRPAQQRRTVQPITWRVGWGYVTSHASFTLPLPQDTNFYPFPSGAGGRRVRPERRGGSAPRGTSLKSVTVTNRGLRSHFLHNVPFLFTWWPHRGKVHVLPRKRVTLEVSILAGKRVAHKVSVLSRPFVHFPGKVATAVVWTHPVDMYHDCSVLWATSKPVVSAFPPRIVQPDSTAYLVLGPLLRRRY</sequence>
<feature type="region of interest" description="Disordered" evidence="1">
    <location>
        <begin position="30"/>
        <end position="63"/>
    </location>
</feature>
<keyword evidence="3" id="KW-1185">Reference proteome</keyword>
<reference evidence="2 3" key="1">
    <citation type="submission" date="2019-05" db="EMBL/GenBank/DDBJ databases">
        <title>Another draft genome of Portunus trituberculatus and its Hox gene families provides insights of decapod evolution.</title>
        <authorList>
            <person name="Jeong J.-H."/>
            <person name="Song I."/>
            <person name="Kim S."/>
            <person name="Choi T."/>
            <person name="Kim D."/>
            <person name="Ryu S."/>
            <person name="Kim W."/>
        </authorList>
    </citation>
    <scope>NUCLEOTIDE SEQUENCE [LARGE SCALE GENOMIC DNA]</scope>
    <source>
        <tissue evidence="2">Muscle</tissue>
    </source>
</reference>
<comment type="caution">
    <text evidence="2">The sequence shown here is derived from an EMBL/GenBank/DDBJ whole genome shotgun (WGS) entry which is preliminary data.</text>
</comment>
<dbReference type="AlphaFoldDB" id="A0A5B7H2F8"/>
<name>A0A5B7H2F8_PORTR</name>
<organism evidence="2 3">
    <name type="scientific">Portunus trituberculatus</name>
    <name type="common">Swimming crab</name>
    <name type="synonym">Neptunus trituberculatus</name>
    <dbReference type="NCBI Taxonomy" id="210409"/>
    <lineage>
        <taxon>Eukaryota</taxon>
        <taxon>Metazoa</taxon>
        <taxon>Ecdysozoa</taxon>
        <taxon>Arthropoda</taxon>
        <taxon>Crustacea</taxon>
        <taxon>Multicrustacea</taxon>
        <taxon>Malacostraca</taxon>
        <taxon>Eumalacostraca</taxon>
        <taxon>Eucarida</taxon>
        <taxon>Decapoda</taxon>
        <taxon>Pleocyemata</taxon>
        <taxon>Brachyura</taxon>
        <taxon>Eubrachyura</taxon>
        <taxon>Portunoidea</taxon>
        <taxon>Portunidae</taxon>
        <taxon>Portuninae</taxon>
        <taxon>Portunus</taxon>
    </lineage>
</organism>
<evidence type="ECO:0000256" key="1">
    <source>
        <dbReference type="SAM" id="MobiDB-lite"/>
    </source>
</evidence>
<evidence type="ECO:0000313" key="3">
    <source>
        <dbReference type="Proteomes" id="UP000324222"/>
    </source>
</evidence>
<accession>A0A5B7H2F8</accession>
<feature type="compositionally biased region" description="Polar residues" evidence="1">
    <location>
        <begin position="48"/>
        <end position="63"/>
    </location>
</feature>
<protein>
    <submittedName>
        <fullName evidence="2">Uncharacterized protein</fullName>
    </submittedName>
</protein>
<dbReference type="EMBL" id="VSRR010021324">
    <property type="protein sequence ID" value="MPC63835.1"/>
    <property type="molecule type" value="Genomic_DNA"/>
</dbReference>